<dbReference type="Proteomes" id="UP000582090">
    <property type="component" value="Unassembled WGS sequence"/>
</dbReference>
<feature type="transmembrane region" description="Helical" evidence="1">
    <location>
        <begin position="390"/>
        <end position="408"/>
    </location>
</feature>
<reference evidence="2 3" key="1">
    <citation type="submission" date="2020-08" db="EMBL/GenBank/DDBJ databases">
        <title>Genomic Encyclopedia of Type Strains, Phase IV (KMG-IV): sequencing the most valuable type-strain genomes for metagenomic binning, comparative biology and taxonomic classification.</title>
        <authorList>
            <person name="Goeker M."/>
        </authorList>
    </citation>
    <scope>NUCLEOTIDE SEQUENCE [LARGE SCALE GENOMIC DNA]</scope>
    <source>
        <strain evidence="2 3">DSM 26575</strain>
    </source>
</reference>
<proteinExistence type="predicted"/>
<feature type="transmembrane region" description="Helical" evidence="1">
    <location>
        <begin position="203"/>
        <end position="233"/>
    </location>
</feature>
<keyword evidence="1" id="KW-0812">Transmembrane</keyword>
<feature type="transmembrane region" description="Helical" evidence="1">
    <location>
        <begin position="245"/>
        <end position="267"/>
    </location>
</feature>
<comment type="caution">
    <text evidence="2">The sequence shown here is derived from an EMBL/GenBank/DDBJ whole genome shotgun (WGS) entry which is preliminary data.</text>
</comment>
<protein>
    <recommendedName>
        <fullName evidence="4">Oligosaccharyl transferase-like protein</fullName>
    </recommendedName>
</protein>
<evidence type="ECO:0000313" key="3">
    <source>
        <dbReference type="Proteomes" id="UP000582090"/>
    </source>
</evidence>
<evidence type="ECO:0000313" key="2">
    <source>
        <dbReference type="EMBL" id="MBB3967059.1"/>
    </source>
</evidence>
<evidence type="ECO:0000256" key="1">
    <source>
        <dbReference type="SAM" id="Phobius"/>
    </source>
</evidence>
<feature type="transmembrane region" description="Helical" evidence="1">
    <location>
        <begin position="442"/>
        <end position="466"/>
    </location>
</feature>
<dbReference type="EMBL" id="JACIDW010000030">
    <property type="protein sequence ID" value="MBB3967059.1"/>
    <property type="molecule type" value="Genomic_DNA"/>
</dbReference>
<feature type="transmembrane region" description="Helical" evidence="1">
    <location>
        <begin position="120"/>
        <end position="139"/>
    </location>
</feature>
<keyword evidence="1" id="KW-0472">Membrane</keyword>
<organism evidence="2 3">
    <name type="scientific">Rhizobium metallidurans</name>
    <dbReference type="NCBI Taxonomy" id="1265931"/>
    <lineage>
        <taxon>Bacteria</taxon>
        <taxon>Pseudomonadati</taxon>
        <taxon>Pseudomonadota</taxon>
        <taxon>Alphaproteobacteria</taxon>
        <taxon>Hyphomicrobiales</taxon>
        <taxon>Rhizobiaceae</taxon>
        <taxon>Rhizobium/Agrobacterium group</taxon>
        <taxon>Rhizobium</taxon>
    </lineage>
</organism>
<keyword evidence="3" id="KW-1185">Reference proteome</keyword>
<dbReference type="AlphaFoldDB" id="A0A7W6GDM6"/>
<gene>
    <name evidence="2" type="ORF">GGQ67_004753</name>
</gene>
<accession>A0A7W6GDM6</accession>
<keyword evidence="1" id="KW-1133">Transmembrane helix</keyword>
<name>A0A7W6GDM6_9HYPH</name>
<feature type="transmembrane region" description="Helical" evidence="1">
    <location>
        <begin position="145"/>
        <end position="164"/>
    </location>
</feature>
<feature type="transmembrane region" description="Helical" evidence="1">
    <location>
        <begin position="306"/>
        <end position="324"/>
    </location>
</feature>
<evidence type="ECO:0008006" key="4">
    <source>
        <dbReference type="Google" id="ProtNLM"/>
    </source>
</evidence>
<feature type="transmembrane region" description="Helical" evidence="1">
    <location>
        <begin position="362"/>
        <end position="383"/>
    </location>
</feature>
<feature type="transmembrane region" description="Helical" evidence="1">
    <location>
        <begin position="279"/>
        <end position="299"/>
    </location>
</feature>
<feature type="transmembrane region" description="Helical" evidence="1">
    <location>
        <begin position="27"/>
        <end position="47"/>
    </location>
</feature>
<dbReference type="RefSeq" id="WP_183902489.1">
    <property type="nucleotide sequence ID" value="NZ_JACIDW010000030.1"/>
</dbReference>
<sequence length="614" mass="66246">MATVAPMTGEPTSISLRERLQRQATRLWPCVFVYGALLVIAILAIHLPNAKDYVGADNDDAMRLVQVRDFLNGQSWFDLMQYRMGLGNGTLMHWSRLIDLPIATLIKLFGYVLPAQRAEAAALFVWPLSILVPSLWGMGLAGRRVGGVFGMHIALALTAFLLVASNRFLPGSIDHHNVQFALVAIMTAMLLDERHRPVSYAIAGFSAALAIAIGAETTPFVAGVCLIVSLAWAWDGKPFASAAKAFGLTLALSISLMFFGTVPPRLYSTVTCDNLSLGYYSLAAIGGGLLLFAAALASGMGRVMRFVVLGGVGATVAASALVIAPQCLRNPLSDLDPMLIDLWLNNIQEAQSFIASMRQAPYTIGFFYATGLFGIAVCIFRLFHADRVRIHLILLCLLGLSWAIAVVQIRGSTFSNQLAIFPLAMLIIDMRRVSNANRQNSAAALGYILTVLLSVASVWGLVGGFISSRVDNSQAELAAAKEKPSCNSAEAIAPLAYLPPGLVAAPSDMGVWILRFTRNRILSAPYHRNQGGMLTELHIGLATPTEAEAFIRGAGVTTLAFCRDYLQTREIARMKPDGLYAQLEKGNVPPYLLALPRPEGSPVQFFTYVPSGSR</sequence>